<dbReference type="STRING" id="667725.A0A0L0G601"/>
<evidence type="ECO:0000259" key="5">
    <source>
        <dbReference type="Pfam" id="PF04118"/>
    </source>
</evidence>
<dbReference type="InterPro" id="IPR007249">
    <property type="entry name" value="DOP1_N"/>
</dbReference>
<dbReference type="GO" id="GO:0006895">
    <property type="term" value="P:Golgi to endosome transport"/>
    <property type="evidence" value="ECO:0007669"/>
    <property type="project" value="InterPro"/>
</dbReference>
<evidence type="ECO:0000313" key="7">
    <source>
        <dbReference type="Proteomes" id="UP000054560"/>
    </source>
</evidence>
<feature type="transmembrane region" description="Helical" evidence="4">
    <location>
        <begin position="116"/>
        <end position="132"/>
    </location>
</feature>
<keyword evidence="1" id="KW-0813">Transport</keyword>
<dbReference type="Proteomes" id="UP000054560">
    <property type="component" value="Unassembled WGS sequence"/>
</dbReference>
<dbReference type="GO" id="GO:0015031">
    <property type="term" value="P:protein transport"/>
    <property type="evidence" value="ECO:0007669"/>
    <property type="project" value="UniProtKB-KW"/>
</dbReference>
<organism evidence="6 7">
    <name type="scientific">Sphaeroforma arctica JP610</name>
    <dbReference type="NCBI Taxonomy" id="667725"/>
    <lineage>
        <taxon>Eukaryota</taxon>
        <taxon>Ichthyosporea</taxon>
        <taxon>Ichthyophonida</taxon>
        <taxon>Sphaeroforma</taxon>
    </lineage>
</organism>
<dbReference type="PANTHER" id="PTHR14042:SF24">
    <property type="entry name" value="PROTEIN DOPEY-1 HOMOLOG"/>
    <property type="match status" value="1"/>
</dbReference>
<sequence>MAAEYAQNSSGMSIDLESKYVDDSRYKNFESNISKCLKASEQAREWADLISFLARLNKGLQAAPEQFTFVPHKHMVSRRLAQCLNASLPAGVHLKTIEVYQIIFHRIGPMQLRKDLYLYTMGLFPLFYYASINVKVGLFDLYEAHFLPLGEGLVPCLKGLILAVLPGLEEGSCWSVGSRAIDPLLLGQCCWCRA</sequence>
<protein>
    <recommendedName>
        <fullName evidence="5">DOP1 N-terminal domain-containing protein</fullName>
    </recommendedName>
</protein>
<dbReference type="GO" id="GO:0005829">
    <property type="term" value="C:cytosol"/>
    <property type="evidence" value="ECO:0007669"/>
    <property type="project" value="GOC"/>
</dbReference>
<proteinExistence type="inferred from homology"/>
<keyword evidence="4" id="KW-0472">Membrane</keyword>
<feature type="domain" description="DOP1 N-terminal" evidence="5">
    <location>
        <begin position="23"/>
        <end position="171"/>
    </location>
</feature>
<dbReference type="AlphaFoldDB" id="A0A0L0G601"/>
<comment type="similarity">
    <text evidence="3">Belongs to the DOP1 family.</text>
</comment>
<evidence type="ECO:0000256" key="4">
    <source>
        <dbReference type="SAM" id="Phobius"/>
    </source>
</evidence>
<dbReference type="RefSeq" id="XP_014158354.1">
    <property type="nucleotide sequence ID" value="XM_014302879.1"/>
</dbReference>
<dbReference type="EMBL" id="KQ241763">
    <property type="protein sequence ID" value="KNC84452.1"/>
    <property type="molecule type" value="Genomic_DNA"/>
</dbReference>
<dbReference type="eggNOG" id="KOG3613">
    <property type="taxonomic scope" value="Eukaryota"/>
</dbReference>
<dbReference type="GO" id="GO:0005802">
    <property type="term" value="C:trans-Golgi network"/>
    <property type="evidence" value="ECO:0007669"/>
    <property type="project" value="TreeGrafter"/>
</dbReference>
<keyword evidence="4" id="KW-1133">Transmembrane helix</keyword>
<gene>
    <name evidence="6" type="ORF">SARC_03316</name>
</gene>
<dbReference type="GO" id="GO:0005768">
    <property type="term" value="C:endosome"/>
    <property type="evidence" value="ECO:0007669"/>
    <property type="project" value="TreeGrafter"/>
</dbReference>
<evidence type="ECO:0000313" key="6">
    <source>
        <dbReference type="EMBL" id="KNC84452.1"/>
    </source>
</evidence>
<evidence type="ECO:0000256" key="1">
    <source>
        <dbReference type="ARBA" id="ARBA00022448"/>
    </source>
</evidence>
<keyword evidence="4" id="KW-0812">Transmembrane</keyword>
<accession>A0A0L0G601</accession>
<name>A0A0L0G601_9EUKA</name>
<keyword evidence="7" id="KW-1185">Reference proteome</keyword>
<reference evidence="6 7" key="1">
    <citation type="submission" date="2011-02" db="EMBL/GenBank/DDBJ databases">
        <title>The Genome Sequence of Sphaeroforma arctica JP610.</title>
        <authorList>
            <consortium name="The Broad Institute Genome Sequencing Platform"/>
            <person name="Russ C."/>
            <person name="Cuomo C."/>
            <person name="Young S.K."/>
            <person name="Zeng Q."/>
            <person name="Gargeya S."/>
            <person name="Alvarado L."/>
            <person name="Berlin A."/>
            <person name="Chapman S.B."/>
            <person name="Chen Z."/>
            <person name="Freedman E."/>
            <person name="Gellesch M."/>
            <person name="Goldberg J."/>
            <person name="Griggs A."/>
            <person name="Gujja S."/>
            <person name="Heilman E."/>
            <person name="Heiman D."/>
            <person name="Howarth C."/>
            <person name="Mehta T."/>
            <person name="Neiman D."/>
            <person name="Pearson M."/>
            <person name="Roberts A."/>
            <person name="Saif S."/>
            <person name="Shea T."/>
            <person name="Shenoy N."/>
            <person name="Sisk P."/>
            <person name="Stolte C."/>
            <person name="Sykes S."/>
            <person name="White J."/>
            <person name="Yandava C."/>
            <person name="Burger G."/>
            <person name="Gray M.W."/>
            <person name="Holland P.W.H."/>
            <person name="King N."/>
            <person name="Lang F.B.F."/>
            <person name="Roger A.J."/>
            <person name="Ruiz-Trillo I."/>
            <person name="Haas B."/>
            <person name="Nusbaum C."/>
            <person name="Birren B."/>
        </authorList>
    </citation>
    <scope>NUCLEOTIDE SEQUENCE [LARGE SCALE GENOMIC DNA]</scope>
    <source>
        <strain evidence="6 7">JP610</strain>
    </source>
</reference>
<dbReference type="OrthoDB" id="297643at2759"/>
<keyword evidence="2" id="KW-0653">Protein transport</keyword>
<evidence type="ECO:0000256" key="2">
    <source>
        <dbReference type="ARBA" id="ARBA00022927"/>
    </source>
</evidence>
<dbReference type="InterPro" id="IPR040314">
    <property type="entry name" value="DOP1"/>
</dbReference>
<dbReference type="Pfam" id="PF04118">
    <property type="entry name" value="Dopey_N"/>
    <property type="match status" value="1"/>
</dbReference>
<dbReference type="GeneID" id="25903820"/>
<evidence type="ECO:0000256" key="3">
    <source>
        <dbReference type="ARBA" id="ARBA00046326"/>
    </source>
</evidence>
<dbReference type="PANTHER" id="PTHR14042">
    <property type="entry name" value="DOPEY-RELATED"/>
    <property type="match status" value="1"/>
</dbReference>